<dbReference type="CDD" id="cd06239">
    <property type="entry name" value="M14-like"/>
    <property type="match status" value="1"/>
</dbReference>
<evidence type="ECO:0000313" key="3">
    <source>
        <dbReference type="EMBL" id="RIV30684.1"/>
    </source>
</evidence>
<protein>
    <submittedName>
        <fullName evidence="3">DUF2817 domain-containing protein</fullName>
    </submittedName>
</protein>
<keyword evidence="4" id="KW-1185">Reference proteome</keyword>
<dbReference type="Pfam" id="PF00246">
    <property type="entry name" value="Peptidase_M14"/>
    <property type="match status" value="1"/>
</dbReference>
<dbReference type="Proteomes" id="UP000266067">
    <property type="component" value="Unassembled WGS sequence"/>
</dbReference>
<dbReference type="AlphaFoldDB" id="A0A3A1N3F4"/>
<dbReference type="GO" id="GO:0004181">
    <property type="term" value="F:metallocarboxypeptidase activity"/>
    <property type="evidence" value="ECO:0007669"/>
    <property type="project" value="InterPro"/>
</dbReference>
<dbReference type="SUPFAM" id="SSF53187">
    <property type="entry name" value="Zn-dependent exopeptidases"/>
    <property type="match status" value="1"/>
</dbReference>
<feature type="active site" description="Proton donor/acceptor" evidence="1">
    <location>
        <position position="235"/>
    </location>
</feature>
<gene>
    <name evidence="3" type="ORF">D2V08_16555</name>
</gene>
<dbReference type="GO" id="GO:0006508">
    <property type="term" value="P:proteolysis"/>
    <property type="evidence" value="ECO:0007669"/>
    <property type="project" value="InterPro"/>
</dbReference>
<evidence type="ECO:0000259" key="2">
    <source>
        <dbReference type="PROSITE" id="PS52035"/>
    </source>
</evidence>
<dbReference type="GO" id="GO:0008270">
    <property type="term" value="F:zinc ion binding"/>
    <property type="evidence" value="ECO:0007669"/>
    <property type="project" value="InterPro"/>
</dbReference>
<dbReference type="InterPro" id="IPR000834">
    <property type="entry name" value="Peptidase_M14"/>
</dbReference>
<dbReference type="RefSeq" id="WP_119609544.1">
    <property type="nucleotide sequence ID" value="NZ_QXFH01000077.1"/>
</dbReference>
<proteinExistence type="inferred from homology"/>
<dbReference type="EMBL" id="QXFH01000077">
    <property type="protein sequence ID" value="RIV30684.1"/>
    <property type="molecule type" value="Genomic_DNA"/>
</dbReference>
<evidence type="ECO:0000256" key="1">
    <source>
        <dbReference type="PROSITE-ProRule" id="PRU01379"/>
    </source>
</evidence>
<feature type="domain" description="Peptidase M14" evidence="2">
    <location>
        <begin position="3"/>
        <end position="263"/>
    </location>
</feature>
<reference evidence="3 4" key="1">
    <citation type="submission" date="2018-08" db="EMBL/GenBank/DDBJ databases">
        <title>Proposal of Muricauda 72 sp.nov. and Muricauda NH166 sp.nov., isolated from seawater.</title>
        <authorList>
            <person name="Cheng H."/>
            <person name="Wu Y.-H."/>
            <person name="Guo L.-L."/>
            <person name="Xu X.-W."/>
        </authorList>
    </citation>
    <scope>NUCLEOTIDE SEQUENCE [LARGE SCALE GENOMIC DNA]</scope>
    <source>
        <strain evidence="3 4">KCTC 22173</strain>
    </source>
</reference>
<comment type="caution">
    <text evidence="3">The sequence shown here is derived from an EMBL/GenBank/DDBJ whole genome shotgun (WGS) entry which is preliminary data.</text>
</comment>
<organism evidence="3 4">
    <name type="scientific">Flagellimonas lutimaris</name>
    <dbReference type="NCBI Taxonomy" id="475082"/>
    <lineage>
        <taxon>Bacteria</taxon>
        <taxon>Pseudomonadati</taxon>
        <taxon>Bacteroidota</taxon>
        <taxon>Flavobacteriia</taxon>
        <taxon>Flavobacteriales</taxon>
        <taxon>Flavobacteriaceae</taxon>
        <taxon>Flagellimonas</taxon>
    </lineage>
</organism>
<dbReference type="PROSITE" id="PS52035">
    <property type="entry name" value="PEPTIDASE_M14"/>
    <property type="match status" value="1"/>
</dbReference>
<accession>A0A3A1N3F4</accession>
<evidence type="ECO:0000313" key="4">
    <source>
        <dbReference type="Proteomes" id="UP000266067"/>
    </source>
</evidence>
<sequence>MVDHSLYKEKSIQGRYINMEAIQPCFSKVSCPITHIGYSVEGIGINAFRLGKGGKKVLMWSQMHGNESTTTKAVWDLVNFLQSDDSLAQNILRECSLMIVPMLNPDGARIYTRENFNKVDLNRDAKDLTQPESIALRNLFESFHPDFCFNLHDQRTLFSAGKANKSATVSFLSPASNQERHITPTREVAMKLIVGMNAMLQKHIPSQVGRYDDGFNDNCIGDTFQMLNVPTILFESGHYPKDYEREKTRELIFLSIIEALKIITNNEIDTYKTGDYFSIPGNQKLFFDVIIRNPELVNPEIEPGQKVGIRYKEVLDVDKIIFKPEIAEIGLLEGFYGHQTIECIDTKDFGFASSEKEILDLLLKTKK</sequence>
<dbReference type="Gene3D" id="3.40.630.10">
    <property type="entry name" value="Zn peptidases"/>
    <property type="match status" value="1"/>
</dbReference>
<comment type="similarity">
    <text evidence="1">Belongs to the peptidase M14 family.</text>
</comment>
<name>A0A3A1N3F4_9FLAO</name>
<dbReference type="OrthoDB" id="1119199at2"/>